<gene>
    <name evidence="13" type="ORF">H8K47_09955</name>
</gene>
<dbReference type="GO" id="GO:0016887">
    <property type="term" value="F:ATP hydrolysis activity"/>
    <property type="evidence" value="ECO:0007669"/>
    <property type="project" value="InterPro"/>
</dbReference>
<evidence type="ECO:0000313" key="13">
    <source>
        <dbReference type="EMBL" id="MBC3935682.1"/>
    </source>
</evidence>
<feature type="region of interest" description="Disordered" evidence="11">
    <location>
        <begin position="1"/>
        <end position="46"/>
    </location>
</feature>
<dbReference type="InterPro" id="IPR008250">
    <property type="entry name" value="ATPase_P-typ_transduc_dom_A_sf"/>
</dbReference>
<dbReference type="InterPro" id="IPR051014">
    <property type="entry name" value="Cation_Transport_ATPase_IB"/>
</dbReference>
<dbReference type="PANTHER" id="PTHR48085">
    <property type="entry name" value="CADMIUM/ZINC-TRANSPORTING ATPASE HMA2-RELATED"/>
    <property type="match status" value="1"/>
</dbReference>
<dbReference type="AlphaFoldDB" id="A0A923I393"/>
<dbReference type="InterPro" id="IPR027256">
    <property type="entry name" value="P-typ_ATPase_IB"/>
</dbReference>
<comment type="subcellular location">
    <subcellularLocation>
        <location evidence="10">Cell membrane</location>
    </subcellularLocation>
    <subcellularLocation>
        <location evidence="1">Membrane</location>
    </subcellularLocation>
</comment>
<feature type="transmembrane region" description="Helical" evidence="10">
    <location>
        <begin position="208"/>
        <end position="224"/>
    </location>
</feature>
<dbReference type="NCBIfam" id="TIGR01511">
    <property type="entry name" value="ATPase-IB1_Cu"/>
    <property type="match status" value="1"/>
</dbReference>
<keyword evidence="10" id="KW-0067">ATP-binding</keyword>
<dbReference type="FunFam" id="2.70.150.10:FF:000002">
    <property type="entry name" value="Copper-transporting ATPase 1, putative"/>
    <property type="match status" value="1"/>
</dbReference>
<keyword evidence="14" id="KW-1185">Reference proteome</keyword>
<reference evidence="13" key="1">
    <citation type="submission" date="2020-08" db="EMBL/GenBank/DDBJ databases">
        <title>Novel species isolated from subtropical streams in China.</title>
        <authorList>
            <person name="Lu H."/>
        </authorList>
    </citation>
    <scope>NUCLEOTIDE SEQUENCE</scope>
    <source>
        <strain evidence="13">CY7W</strain>
    </source>
</reference>
<dbReference type="InterPro" id="IPR023214">
    <property type="entry name" value="HAD_sf"/>
</dbReference>
<evidence type="ECO:0000256" key="4">
    <source>
        <dbReference type="ARBA" id="ARBA00022723"/>
    </source>
</evidence>
<evidence type="ECO:0000256" key="9">
    <source>
        <dbReference type="ARBA" id="ARBA00047308"/>
    </source>
</evidence>
<dbReference type="NCBIfam" id="TIGR01525">
    <property type="entry name" value="ATPase-IB_hvy"/>
    <property type="match status" value="1"/>
</dbReference>
<dbReference type="PRINTS" id="PR00120">
    <property type="entry name" value="HATPASE"/>
</dbReference>
<evidence type="ECO:0000256" key="3">
    <source>
        <dbReference type="ARBA" id="ARBA00022692"/>
    </source>
</evidence>
<dbReference type="Proteomes" id="UP000612361">
    <property type="component" value="Unassembled WGS sequence"/>
</dbReference>
<feature type="compositionally biased region" description="Basic and acidic residues" evidence="11">
    <location>
        <begin position="1"/>
        <end position="10"/>
    </location>
</feature>
<dbReference type="InterPro" id="IPR001757">
    <property type="entry name" value="P_typ_ATPase"/>
</dbReference>
<feature type="compositionally biased region" description="Basic residues" evidence="11">
    <location>
        <begin position="21"/>
        <end position="31"/>
    </location>
</feature>
<proteinExistence type="inferred from homology"/>
<dbReference type="PROSITE" id="PS00154">
    <property type="entry name" value="ATPASE_E1_E2"/>
    <property type="match status" value="1"/>
</dbReference>
<feature type="transmembrane region" description="Helical" evidence="10">
    <location>
        <begin position="230"/>
        <end position="248"/>
    </location>
</feature>
<dbReference type="NCBIfam" id="TIGR01494">
    <property type="entry name" value="ATPase_P-type"/>
    <property type="match status" value="1"/>
</dbReference>
<dbReference type="EMBL" id="JACOGG010000009">
    <property type="protein sequence ID" value="MBC3935682.1"/>
    <property type="molecule type" value="Genomic_DNA"/>
</dbReference>
<dbReference type="SUPFAM" id="SSF81665">
    <property type="entry name" value="Calcium ATPase, transmembrane domain M"/>
    <property type="match status" value="1"/>
</dbReference>
<dbReference type="InterPro" id="IPR018303">
    <property type="entry name" value="ATPase_P-typ_P_site"/>
</dbReference>
<dbReference type="InterPro" id="IPR023299">
    <property type="entry name" value="ATPase_P-typ_cyto_dom_N"/>
</dbReference>
<dbReference type="GO" id="GO:0005524">
    <property type="term" value="F:ATP binding"/>
    <property type="evidence" value="ECO:0007669"/>
    <property type="project" value="UniProtKB-UniRule"/>
</dbReference>
<dbReference type="SUPFAM" id="SSF81653">
    <property type="entry name" value="Calcium ATPase, transduction domain A"/>
    <property type="match status" value="1"/>
</dbReference>
<dbReference type="InterPro" id="IPR023298">
    <property type="entry name" value="ATPase_P-typ_TM_dom_sf"/>
</dbReference>
<keyword evidence="5" id="KW-1278">Translocase</keyword>
<evidence type="ECO:0000256" key="1">
    <source>
        <dbReference type="ARBA" id="ARBA00004370"/>
    </source>
</evidence>
<keyword evidence="7 10" id="KW-0472">Membrane</keyword>
<evidence type="ECO:0000256" key="7">
    <source>
        <dbReference type="ARBA" id="ARBA00023136"/>
    </source>
</evidence>
<keyword evidence="3 10" id="KW-0812">Transmembrane</keyword>
<dbReference type="GO" id="GO:0015086">
    <property type="term" value="F:cadmium ion transmembrane transporter activity"/>
    <property type="evidence" value="ECO:0007669"/>
    <property type="project" value="TreeGrafter"/>
</dbReference>
<evidence type="ECO:0000256" key="6">
    <source>
        <dbReference type="ARBA" id="ARBA00022989"/>
    </source>
</evidence>
<dbReference type="GO" id="GO:0046872">
    <property type="term" value="F:metal ion binding"/>
    <property type="evidence" value="ECO:0007669"/>
    <property type="project" value="UniProtKB-KW"/>
</dbReference>
<keyword evidence="10" id="KW-0547">Nucleotide-binding</keyword>
<feature type="transmembrane region" description="Helical" evidence="10">
    <location>
        <begin position="412"/>
        <end position="439"/>
    </location>
</feature>
<dbReference type="SFLD" id="SFLDF00027">
    <property type="entry name" value="p-type_atpase"/>
    <property type="match status" value="1"/>
</dbReference>
<feature type="compositionally biased region" description="Basic and acidic residues" evidence="11">
    <location>
        <begin position="32"/>
        <end position="46"/>
    </location>
</feature>
<dbReference type="GO" id="GO:0005886">
    <property type="term" value="C:plasma membrane"/>
    <property type="evidence" value="ECO:0007669"/>
    <property type="project" value="UniProtKB-SubCell"/>
</dbReference>
<dbReference type="Gene3D" id="2.70.150.10">
    <property type="entry name" value="Calcium-transporting ATPase, cytoplasmic transduction domain A"/>
    <property type="match status" value="1"/>
</dbReference>
<comment type="catalytic activity">
    <reaction evidence="9">
        <text>Zn(2+)(in) + ATP + H2O = Zn(2+)(out) + ADP + phosphate + H(+)</text>
        <dbReference type="Rhea" id="RHEA:20621"/>
        <dbReference type="ChEBI" id="CHEBI:15377"/>
        <dbReference type="ChEBI" id="CHEBI:15378"/>
        <dbReference type="ChEBI" id="CHEBI:29105"/>
        <dbReference type="ChEBI" id="CHEBI:30616"/>
        <dbReference type="ChEBI" id="CHEBI:43474"/>
        <dbReference type="ChEBI" id="CHEBI:456216"/>
        <dbReference type="EC" id="7.2.2.12"/>
    </reaction>
</comment>
<dbReference type="Gene3D" id="3.40.50.1000">
    <property type="entry name" value="HAD superfamily/HAD-like"/>
    <property type="match status" value="1"/>
</dbReference>
<keyword evidence="4 10" id="KW-0479">Metal-binding</keyword>
<dbReference type="EC" id="7.2.2.12" evidence="8"/>
<evidence type="ECO:0000256" key="8">
    <source>
        <dbReference type="ARBA" id="ARBA00039097"/>
    </source>
</evidence>
<dbReference type="SUPFAM" id="SSF55008">
    <property type="entry name" value="HMA, heavy metal-associated domain"/>
    <property type="match status" value="1"/>
</dbReference>
<dbReference type="SFLD" id="SFLDS00003">
    <property type="entry name" value="Haloacid_Dehalogenase"/>
    <property type="match status" value="1"/>
</dbReference>
<comment type="similarity">
    <text evidence="2 10">Belongs to the cation transport ATPase (P-type) (TC 3.A.3) family. Type IB subfamily.</text>
</comment>
<dbReference type="InterPro" id="IPR036412">
    <property type="entry name" value="HAD-like_sf"/>
</dbReference>
<evidence type="ECO:0000256" key="5">
    <source>
        <dbReference type="ARBA" id="ARBA00022967"/>
    </source>
</evidence>
<feature type="domain" description="P-type ATPase A" evidence="12">
    <location>
        <begin position="263"/>
        <end position="362"/>
    </location>
</feature>
<evidence type="ECO:0000259" key="12">
    <source>
        <dbReference type="Pfam" id="PF00122"/>
    </source>
</evidence>
<dbReference type="InterPro" id="IPR059000">
    <property type="entry name" value="ATPase_P-type_domA"/>
</dbReference>
<evidence type="ECO:0000256" key="10">
    <source>
        <dbReference type="RuleBase" id="RU362081"/>
    </source>
</evidence>
<comment type="caution">
    <text evidence="13">The sequence shown here is derived from an EMBL/GenBank/DDBJ whole genome shotgun (WGS) entry which is preliminary data.</text>
</comment>
<dbReference type="Pfam" id="PF00122">
    <property type="entry name" value="E1-E2_ATPase"/>
    <property type="match status" value="1"/>
</dbReference>
<dbReference type="Gene3D" id="3.40.1110.10">
    <property type="entry name" value="Calcium-transporting ATPase, cytoplasmic domain N"/>
    <property type="match status" value="1"/>
</dbReference>
<dbReference type="InterPro" id="IPR036163">
    <property type="entry name" value="HMA_dom_sf"/>
</dbReference>
<sequence length="767" mass="81849">MTQSTHDHTHATGFTCTHQHDHAHRHKHEHEHKHEHAHQHDHEHTEQVDACCAPATHAVSSKQPPANAVSSRYHIAAMDCPTEEALIRKQLSSDSNILRLDFDLLNRILTVHQRTPDTDRVSAALVALGMQPQLLEAGVQPTPVSAIDSKLRWRVAIGGLLAFGSEAITWWQQADQTPAVAAMALSSILICGLPTLKKGWIALRHFTLNIHLLMTAAVIGAFAIGQWPEAAMVICLFAIAEMIEAASLERARDAISSLLAQAPETALLQQPDASWLSTPTAEIVVGAVLLCRPGDRIALDGVVEQGQSSVNQAAITGESMPVTKQPGDTVFAGTINQSAALQIRVTANAGSSMLARIAQSVQDAQSQRAPTQGFVDRFAAIYTPVVFIAAILLAVLPPLLLQHGWHDSLYRALVLLVIACPCALVISTPVTVVSGLAAAARRGIVIKGGVFLEQGRQLRHLALDKTGTLTEGKPTLQHIRSDGISASAALQIAASLDAHSSHPLAQALLQACELPVLEAQQVSLLEIGRARGMQGSVDGRSYQLGNQALLQELSIAPSPLTAEISTLEQQGYTVILLCREGQLLALFAVADQLRASSQAAIQQLQQLGVQVLMLTGDNAHTANAIAAQAGIQQVRSELLPDDKLRIIEELAQQGVTGMTGDGINDAPALARAHIGLAMAAGSDTALETADVALMQNDLQKIPEFIRLSQQTARILKQNIAFALGVKFIFFALALSGHASLWMAVFADTGTSLLVVLNGLRLLKAKLN</sequence>
<keyword evidence="10" id="KW-1003">Cell membrane</keyword>
<keyword evidence="6 10" id="KW-1133">Transmembrane helix</keyword>
<accession>A0A923I393</accession>
<dbReference type="SFLD" id="SFLDG00002">
    <property type="entry name" value="C1.7:_P-type_atpase_like"/>
    <property type="match status" value="1"/>
</dbReference>
<evidence type="ECO:0000313" key="14">
    <source>
        <dbReference type="Proteomes" id="UP000612361"/>
    </source>
</evidence>
<evidence type="ECO:0000256" key="2">
    <source>
        <dbReference type="ARBA" id="ARBA00006024"/>
    </source>
</evidence>
<protein>
    <recommendedName>
        <fullName evidence="8">P-type Zn(2+) transporter</fullName>
        <ecNumber evidence="8">7.2.2.12</ecNumber>
    </recommendedName>
</protein>
<name>A0A923I393_9BURK</name>
<dbReference type="Pfam" id="PF00702">
    <property type="entry name" value="Hydrolase"/>
    <property type="match status" value="1"/>
</dbReference>
<dbReference type="PRINTS" id="PR00119">
    <property type="entry name" value="CATATPASE"/>
</dbReference>
<dbReference type="SUPFAM" id="SSF56784">
    <property type="entry name" value="HAD-like"/>
    <property type="match status" value="1"/>
</dbReference>
<dbReference type="RefSeq" id="WP_186881257.1">
    <property type="nucleotide sequence ID" value="NZ_JACOGG010000009.1"/>
</dbReference>
<dbReference type="InterPro" id="IPR044492">
    <property type="entry name" value="P_typ_ATPase_HD_dom"/>
</dbReference>
<dbReference type="PANTHER" id="PTHR48085:SF5">
    <property type="entry name" value="CADMIUM_ZINC-TRANSPORTING ATPASE HMA4-RELATED"/>
    <property type="match status" value="1"/>
</dbReference>
<dbReference type="GO" id="GO:0016463">
    <property type="term" value="F:P-type zinc transporter activity"/>
    <property type="evidence" value="ECO:0007669"/>
    <property type="project" value="UniProtKB-EC"/>
</dbReference>
<feature type="transmembrane region" description="Helical" evidence="10">
    <location>
        <begin position="378"/>
        <end position="400"/>
    </location>
</feature>
<organism evidence="13 14">
    <name type="scientific">Undibacterium rugosum</name>
    <dbReference type="NCBI Taxonomy" id="2762291"/>
    <lineage>
        <taxon>Bacteria</taxon>
        <taxon>Pseudomonadati</taxon>
        <taxon>Pseudomonadota</taxon>
        <taxon>Betaproteobacteria</taxon>
        <taxon>Burkholderiales</taxon>
        <taxon>Oxalobacteraceae</taxon>
        <taxon>Undibacterium</taxon>
    </lineage>
</organism>
<feature type="transmembrane region" description="Helical" evidence="10">
    <location>
        <begin position="714"/>
        <end position="734"/>
    </location>
</feature>
<evidence type="ECO:0000256" key="11">
    <source>
        <dbReference type="SAM" id="MobiDB-lite"/>
    </source>
</evidence>